<dbReference type="Proteomes" id="UP001408789">
    <property type="component" value="Unassembled WGS sequence"/>
</dbReference>
<protein>
    <recommendedName>
        <fullName evidence="1">J domain-containing protein</fullName>
    </recommendedName>
</protein>
<dbReference type="PANTHER" id="PTHR45295">
    <property type="entry name" value="CHAPERONE PROTEIN DNAJ C76, CHLOROPLASTIC"/>
    <property type="match status" value="1"/>
</dbReference>
<gene>
    <name evidence="2" type="ORF">SSX86_005320</name>
</gene>
<proteinExistence type="predicted"/>
<dbReference type="SUPFAM" id="SSF46565">
    <property type="entry name" value="Chaperone J-domain"/>
    <property type="match status" value="1"/>
</dbReference>
<keyword evidence="3" id="KW-1185">Reference proteome</keyword>
<evidence type="ECO:0000313" key="2">
    <source>
        <dbReference type="EMBL" id="KAK9076985.1"/>
    </source>
</evidence>
<dbReference type="PRINTS" id="PR00625">
    <property type="entry name" value="JDOMAIN"/>
</dbReference>
<dbReference type="Pfam" id="PF00226">
    <property type="entry name" value="DnaJ"/>
    <property type="match status" value="1"/>
</dbReference>
<dbReference type="EMBL" id="JBCNJP010000007">
    <property type="protein sequence ID" value="KAK9076985.1"/>
    <property type="molecule type" value="Genomic_DNA"/>
</dbReference>
<reference evidence="2 3" key="1">
    <citation type="submission" date="2024-04" db="EMBL/GenBank/DDBJ databases">
        <title>The reference genome of an endangered Asteraceae, Deinandra increscens subsp. villosa, native to the Central Coast of California.</title>
        <authorList>
            <person name="Guilliams M."/>
            <person name="Hasenstab-Lehman K."/>
            <person name="Meyer R."/>
            <person name="Mcevoy S."/>
        </authorList>
    </citation>
    <scope>NUCLEOTIDE SEQUENCE [LARGE SCALE GENOMIC DNA]</scope>
    <source>
        <tissue evidence="2">Leaf</tissue>
    </source>
</reference>
<organism evidence="2 3">
    <name type="scientific">Deinandra increscens subsp. villosa</name>
    <dbReference type="NCBI Taxonomy" id="3103831"/>
    <lineage>
        <taxon>Eukaryota</taxon>
        <taxon>Viridiplantae</taxon>
        <taxon>Streptophyta</taxon>
        <taxon>Embryophyta</taxon>
        <taxon>Tracheophyta</taxon>
        <taxon>Spermatophyta</taxon>
        <taxon>Magnoliopsida</taxon>
        <taxon>eudicotyledons</taxon>
        <taxon>Gunneridae</taxon>
        <taxon>Pentapetalae</taxon>
        <taxon>asterids</taxon>
        <taxon>campanulids</taxon>
        <taxon>Asterales</taxon>
        <taxon>Asteraceae</taxon>
        <taxon>Asteroideae</taxon>
        <taxon>Heliantheae alliance</taxon>
        <taxon>Madieae</taxon>
        <taxon>Madiinae</taxon>
        <taxon>Deinandra</taxon>
    </lineage>
</organism>
<dbReference type="Gene3D" id="1.10.287.110">
    <property type="entry name" value="DnaJ domain"/>
    <property type="match status" value="1"/>
</dbReference>
<dbReference type="AlphaFoldDB" id="A0AAP0DPM8"/>
<dbReference type="InterPro" id="IPR001623">
    <property type="entry name" value="DnaJ_domain"/>
</dbReference>
<sequence>MVEMGCFLMCRKFATLYSLYQANPPSIKKNHCHNCQQKPFESSFPRGVNQTIKHPHRFSSKTHKQFRVNSVRDGTGDQTTMSVSSAYQVLDVMPDCTLPDLKAAFRVKVKQFHPDVRRSDDNSSDAMIRLVIQAYEVLSNLSKSEIIESECLDPFDAPECEAFDIFVNEVLCVGKGCPYSCVKTAPHAFTFSSSTGTAHATSQGHGEDYQVQLAVGQCPRGCIHYVTPSQRVILEELLGSILNMPFDCSAEAELLYSLIVKAKFENNRYTKPKKKPDVSTKHVDWY</sequence>
<dbReference type="PROSITE" id="PS50076">
    <property type="entry name" value="DNAJ_2"/>
    <property type="match status" value="1"/>
</dbReference>
<accession>A0AAP0DPM8</accession>
<dbReference type="Gene3D" id="3.30.70.20">
    <property type="match status" value="1"/>
</dbReference>
<dbReference type="InterPro" id="IPR036869">
    <property type="entry name" value="J_dom_sf"/>
</dbReference>
<dbReference type="CDD" id="cd06257">
    <property type="entry name" value="DnaJ"/>
    <property type="match status" value="1"/>
</dbReference>
<comment type="caution">
    <text evidence="2">The sequence shown here is derived from an EMBL/GenBank/DDBJ whole genome shotgun (WGS) entry which is preliminary data.</text>
</comment>
<name>A0AAP0DPM8_9ASTR</name>
<dbReference type="PANTHER" id="PTHR45295:SF3">
    <property type="entry name" value="CHAPERONE DNAJ-DOMAIN SUPERFAMILY PROTEIN"/>
    <property type="match status" value="1"/>
</dbReference>
<dbReference type="SMART" id="SM00271">
    <property type="entry name" value="DnaJ"/>
    <property type="match status" value="1"/>
</dbReference>
<evidence type="ECO:0000313" key="3">
    <source>
        <dbReference type="Proteomes" id="UP001408789"/>
    </source>
</evidence>
<evidence type="ECO:0000259" key="1">
    <source>
        <dbReference type="PROSITE" id="PS50076"/>
    </source>
</evidence>
<feature type="domain" description="J" evidence="1">
    <location>
        <begin position="85"/>
        <end position="156"/>
    </location>
</feature>